<comment type="catalytic activity">
    <reaction evidence="8">
        <text>a 5,6-dihydrouridine in mRNA + NAD(+) = a uridine in mRNA + NADH + H(+)</text>
        <dbReference type="Rhea" id="RHEA:69851"/>
        <dbReference type="Rhea" id="RHEA-COMP:14658"/>
        <dbReference type="Rhea" id="RHEA-COMP:17789"/>
        <dbReference type="ChEBI" id="CHEBI:15378"/>
        <dbReference type="ChEBI" id="CHEBI:57540"/>
        <dbReference type="ChEBI" id="CHEBI:57945"/>
        <dbReference type="ChEBI" id="CHEBI:65315"/>
        <dbReference type="ChEBI" id="CHEBI:74443"/>
    </reaction>
    <physiologicalReaction direction="right-to-left" evidence="8">
        <dbReference type="Rhea" id="RHEA:69853"/>
    </physiologicalReaction>
</comment>
<dbReference type="Proteomes" id="UP001172155">
    <property type="component" value="Unassembled WGS sequence"/>
</dbReference>
<dbReference type="PANTHER" id="PTHR11082">
    <property type="entry name" value="TRNA-DIHYDROURIDINE SYNTHASE"/>
    <property type="match status" value="1"/>
</dbReference>
<keyword evidence="3" id="KW-0288">FMN</keyword>
<dbReference type="EMBL" id="JAUKUD010000004">
    <property type="protein sequence ID" value="KAK0746228.1"/>
    <property type="molecule type" value="Genomic_DNA"/>
</dbReference>
<evidence type="ECO:0000256" key="8">
    <source>
        <dbReference type="ARBA" id="ARBA00048342"/>
    </source>
</evidence>
<dbReference type="SUPFAM" id="SSF51395">
    <property type="entry name" value="FMN-linked oxidoreductases"/>
    <property type="match status" value="1"/>
</dbReference>
<dbReference type="GO" id="GO:0050660">
    <property type="term" value="F:flavin adenine dinucleotide binding"/>
    <property type="evidence" value="ECO:0007669"/>
    <property type="project" value="InterPro"/>
</dbReference>
<comment type="catalytic activity">
    <reaction evidence="9">
        <text>a 5,6-dihydrouridine in mRNA + NADP(+) = a uridine in mRNA + NADPH + H(+)</text>
        <dbReference type="Rhea" id="RHEA:69855"/>
        <dbReference type="Rhea" id="RHEA-COMP:14658"/>
        <dbReference type="Rhea" id="RHEA-COMP:17789"/>
        <dbReference type="ChEBI" id="CHEBI:15378"/>
        <dbReference type="ChEBI" id="CHEBI:57783"/>
        <dbReference type="ChEBI" id="CHEBI:58349"/>
        <dbReference type="ChEBI" id="CHEBI:65315"/>
        <dbReference type="ChEBI" id="CHEBI:74443"/>
    </reaction>
    <physiologicalReaction direction="right-to-left" evidence="9">
        <dbReference type="Rhea" id="RHEA:69857"/>
    </physiologicalReaction>
</comment>
<keyword evidence="5" id="KW-0819">tRNA processing</keyword>
<dbReference type="InterPro" id="IPR013785">
    <property type="entry name" value="Aldolase_TIM"/>
</dbReference>
<reference evidence="11" key="1">
    <citation type="submission" date="2023-06" db="EMBL/GenBank/DDBJ databases">
        <title>Genome-scale phylogeny and comparative genomics of the fungal order Sordariales.</title>
        <authorList>
            <consortium name="Lawrence Berkeley National Laboratory"/>
            <person name="Hensen N."/>
            <person name="Bonometti L."/>
            <person name="Westerberg I."/>
            <person name="Brannstrom I.O."/>
            <person name="Guillou S."/>
            <person name="Cros-Aarteil S."/>
            <person name="Calhoun S."/>
            <person name="Haridas S."/>
            <person name="Kuo A."/>
            <person name="Mondo S."/>
            <person name="Pangilinan J."/>
            <person name="Riley R."/>
            <person name="LaButti K."/>
            <person name="Andreopoulos B."/>
            <person name="Lipzen A."/>
            <person name="Chen C."/>
            <person name="Yanf M."/>
            <person name="Daum C."/>
            <person name="Ng V."/>
            <person name="Clum A."/>
            <person name="Steindorff A."/>
            <person name="Ohm R."/>
            <person name="Martin F."/>
            <person name="Silar P."/>
            <person name="Natvig D."/>
            <person name="Lalanne C."/>
            <person name="Gautier V."/>
            <person name="Ament-velasquez S.L."/>
            <person name="Kruys A."/>
            <person name="Hutchinson M.I."/>
            <person name="Powell A.J."/>
            <person name="Barry K."/>
            <person name="Miller A.N."/>
            <person name="Grigoriev I.V."/>
            <person name="Debuchy R."/>
            <person name="Gladieux P."/>
            <person name="Thoren M.H."/>
            <person name="Johannesson H."/>
        </authorList>
    </citation>
    <scope>NUCLEOTIDE SEQUENCE</scope>
    <source>
        <strain evidence="11">SMH3187-1</strain>
    </source>
</reference>
<dbReference type="Gene3D" id="3.20.20.70">
    <property type="entry name" value="Aldolase class I"/>
    <property type="match status" value="1"/>
</dbReference>
<name>A0AA40EVB7_9PEZI</name>
<evidence type="ECO:0000256" key="6">
    <source>
        <dbReference type="ARBA" id="ARBA00023002"/>
    </source>
</evidence>
<evidence type="ECO:0000256" key="7">
    <source>
        <dbReference type="ARBA" id="ARBA00045934"/>
    </source>
</evidence>
<dbReference type="PANTHER" id="PTHR11082:SF31">
    <property type="entry name" value="TRNA-DIHYDROURIDINE(20A_20B) SYNTHASE [NAD(P)+]-LIKE"/>
    <property type="match status" value="1"/>
</dbReference>
<evidence type="ECO:0000259" key="10">
    <source>
        <dbReference type="Pfam" id="PF01207"/>
    </source>
</evidence>
<keyword evidence="12" id="KW-1185">Reference proteome</keyword>
<feature type="domain" description="DUS-like FMN-binding" evidence="10">
    <location>
        <begin position="30"/>
        <end position="245"/>
    </location>
</feature>
<dbReference type="Pfam" id="PF01207">
    <property type="entry name" value="Dus"/>
    <property type="match status" value="1"/>
</dbReference>
<dbReference type="AlphaFoldDB" id="A0AA40EVB7"/>
<dbReference type="GO" id="GO:0017150">
    <property type="term" value="F:tRNA dihydrouridine synthase activity"/>
    <property type="evidence" value="ECO:0007669"/>
    <property type="project" value="InterPro"/>
</dbReference>
<keyword evidence="4" id="KW-0507">mRNA processing</keyword>
<keyword evidence="6" id="KW-0560">Oxidoreductase</keyword>
<dbReference type="PROSITE" id="PS01136">
    <property type="entry name" value="UPF0034"/>
    <property type="match status" value="1"/>
</dbReference>
<evidence type="ECO:0000256" key="3">
    <source>
        <dbReference type="ARBA" id="ARBA00022643"/>
    </source>
</evidence>
<comment type="caution">
    <text evidence="11">The sequence shown here is derived from an EMBL/GenBank/DDBJ whole genome shotgun (WGS) entry which is preliminary data.</text>
</comment>
<comment type="function">
    <text evidence="7">Catalyzes the synthesis of dihydrouridine, a modified base found in the D-loop of most tRNAs. Specifically modifies U47 in cytoplasmic tRNAs. Catalyzes the synthesis of dihydrouridine in some mRNAs, thereby affecting their translation.</text>
</comment>
<proteinExistence type="predicted"/>
<dbReference type="CDD" id="cd02801">
    <property type="entry name" value="DUS_like_FMN"/>
    <property type="match status" value="1"/>
</dbReference>
<dbReference type="InterPro" id="IPR035587">
    <property type="entry name" value="DUS-like_FMN-bd"/>
</dbReference>
<comment type="cofactor">
    <cofactor evidence="1">
        <name>FMN</name>
        <dbReference type="ChEBI" id="CHEBI:58210"/>
    </cofactor>
</comment>
<evidence type="ECO:0000256" key="5">
    <source>
        <dbReference type="ARBA" id="ARBA00022694"/>
    </source>
</evidence>
<evidence type="ECO:0000313" key="11">
    <source>
        <dbReference type="EMBL" id="KAK0746228.1"/>
    </source>
</evidence>
<sequence>MTDTMETEHIHPLKLFELAKSQKRFLYTSAPMVRYSKLAFRKTVHEYGTDLCWTPMILAKEFNRNQFARDSDFTISTLGPQPPTIVQFGANVPLELARASTLVAPHASGVDLNCGCPQSWACAETLGAALMERRELVRDMVVTTREHLRRDGWAVGKERDADDADGKGRSVSVKIRVHKDLRKTIDFITTVLGPPQDRHIDFLTIHPRTRATPSSAPIDVSALEVLTSTFGAHVPILVSGDVFTLGTLPYTSPVAPLRSEGTPEPPLPSLPHLAGLMSARAILANPALYAGHDACPWSAVDTFLNHAVRCPLPFKLVLHHLAEMCGPGFGPDKSALLSRKERARMMGCLNMVDLIDFMDGKRMEKGGGVEVVRREERDGVVQR</sequence>
<accession>A0AA40EVB7</accession>
<evidence type="ECO:0000256" key="9">
    <source>
        <dbReference type="ARBA" id="ARBA00049447"/>
    </source>
</evidence>
<protein>
    <submittedName>
        <fullName evidence="11">Dihydrouridine synthase 4-like protein</fullName>
    </submittedName>
</protein>
<organism evidence="11 12">
    <name type="scientific">Schizothecium vesticola</name>
    <dbReference type="NCBI Taxonomy" id="314040"/>
    <lineage>
        <taxon>Eukaryota</taxon>
        <taxon>Fungi</taxon>
        <taxon>Dikarya</taxon>
        <taxon>Ascomycota</taxon>
        <taxon>Pezizomycotina</taxon>
        <taxon>Sordariomycetes</taxon>
        <taxon>Sordariomycetidae</taxon>
        <taxon>Sordariales</taxon>
        <taxon>Schizotheciaceae</taxon>
        <taxon>Schizothecium</taxon>
    </lineage>
</organism>
<evidence type="ECO:0000313" key="12">
    <source>
        <dbReference type="Proteomes" id="UP001172155"/>
    </source>
</evidence>
<evidence type="ECO:0000256" key="4">
    <source>
        <dbReference type="ARBA" id="ARBA00022664"/>
    </source>
</evidence>
<gene>
    <name evidence="11" type="ORF">B0T18DRAFT_146332</name>
</gene>
<evidence type="ECO:0000256" key="2">
    <source>
        <dbReference type="ARBA" id="ARBA00022630"/>
    </source>
</evidence>
<dbReference type="InterPro" id="IPR018517">
    <property type="entry name" value="tRNA_hU_synthase_CS"/>
</dbReference>
<keyword evidence="2" id="KW-0285">Flavoprotein</keyword>
<dbReference type="GO" id="GO:0006397">
    <property type="term" value="P:mRNA processing"/>
    <property type="evidence" value="ECO:0007669"/>
    <property type="project" value="UniProtKB-KW"/>
</dbReference>
<evidence type="ECO:0000256" key="1">
    <source>
        <dbReference type="ARBA" id="ARBA00001917"/>
    </source>
</evidence>